<dbReference type="InterPro" id="IPR005031">
    <property type="entry name" value="COQ10_START"/>
</dbReference>
<dbReference type="InterPro" id="IPR023393">
    <property type="entry name" value="START-like_dom_sf"/>
</dbReference>
<accession>A0ABV3UA78</accession>
<dbReference type="Proteomes" id="UP001557485">
    <property type="component" value="Unassembled WGS sequence"/>
</dbReference>
<dbReference type="SUPFAM" id="SSF55961">
    <property type="entry name" value="Bet v1-like"/>
    <property type="match status" value="1"/>
</dbReference>
<evidence type="ECO:0000256" key="2">
    <source>
        <dbReference type="ARBA" id="ARBA00022649"/>
    </source>
</evidence>
<dbReference type="Gene3D" id="3.30.530.20">
    <property type="match status" value="1"/>
</dbReference>
<proteinExistence type="inferred from homology"/>
<comment type="similarity">
    <text evidence="1">Belongs to the ribosome association toxin RatA family.</text>
</comment>
<dbReference type="PANTHER" id="PTHR12901:SF10">
    <property type="entry name" value="COENZYME Q-BINDING PROTEIN COQ10, MITOCHONDRIAL"/>
    <property type="match status" value="1"/>
</dbReference>
<dbReference type="RefSeq" id="WP_368382803.1">
    <property type="nucleotide sequence ID" value="NZ_JBFRYA010000017.1"/>
</dbReference>
<keyword evidence="2" id="KW-1277">Toxin-antitoxin system</keyword>
<sequence length="144" mass="15799">MTEIRRSALLPYSADVVYELINDVAAYPQYMDGCVGAEVLARSDDMMEARLDLAKAGIKLSFITRNKLVAGRSVSLSLVDGPFEDLRGEWTLLALSDEACKVSLHLRFSLTNSLVGAATKQLFNSVANNLVDALVKRANEQYGR</sequence>
<feature type="domain" description="Coenzyme Q-binding protein COQ10 START" evidence="3">
    <location>
        <begin position="10"/>
        <end position="134"/>
    </location>
</feature>
<dbReference type="PANTHER" id="PTHR12901">
    <property type="entry name" value="SPERM PROTEIN HOMOLOG"/>
    <property type="match status" value="1"/>
</dbReference>
<dbReference type="EMBL" id="JBFRYA010000017">
    <property type="protein sequence ID" value="MEX1670472.1"/>
    <property type="molecule type" value="Genomic_DNA"/>
</dbReference>
<keyword evidence="5" id="KW-1185">Reference proteome</keyword>
<dbReference type="InterPro" id="IPR044996">
    <property type="entry name" value="COQ10-like"/>
</dbReference>
<organism evidence="4 5">
    <name type="scientific">Zhongshania guokunii</name>
    <dbReference type="NCBI Taxonomy" id="641783"/>
    <lineage>
        <taxon>Bacteria</taxon>
        <taxon>Pseudomonadati</taxon>
        <taxon>Pseudomonadota</taxon>
        <taxon>Gammaproteobacteria</taxon>
        <taxon>Cellvibrionales</taxon>
        <taxon>Spongiibacteraceae</taxon>
        <taxon>Zhongshania</taxon>
    </lineage>
</organism>
<evidence type="ECO:0000313" key="4">
    <source>
        <dbReference type="EMBL" id="MEX1670472.1"/>
    </source>
</evidence>
<comment type="caution">
    <text evidence="4">The sequence shown here is derived from an EMBL/GenBank/DDBJ whole genome shotgun (WGS) entry which is preliminary data.</text>
</comment>
<dbReference type="CDD" id="cd07813">
    <property type="entry name" value="COQ10p_like"/>
    <property type="match status" value="1"/>
</dbReference>
<dbReference type="Pfam" id="PF03364">
    <property type="entry name" value="Polyketide_cyc"/>
    <property type="match status" value="1"/>
</dbReference>
<evidence type="ECO:0000313" key="5">
    <source>
        <dbReference type="Proteomes" id="UP001557485"/>
    </source>
</evidence>
<evidence type="ECO:0000256" key="1">
    <source>
        <dbReference type="ARBA" id="ARBA00008918"/>
    </source>
</evidence>
<gene>
    <name evidence="4" type="ORF">AB4876_16245</name>
</gene>
<reference evidence="4 5" key="1">
    <citation type="journal article" date="2011" name="Int. J. Syst. Evol. Microbiol.">
        <title>Zhongshania antarctica gen. nov., sp. nov. and Zhongshania guokunii sp. nov., gammaproteobacteria respectively isolated from coastal attached (fast) ice and surface seawater of the Antarctic.</title>
        <authorList>
            <person name="Li H.J."/>
            <person name="Zhang X.Y."/>
            <person name="Chen C.X."/>
            <person name="Zhang Y.J."/>
            <person name="Gao Z.M."/>
            <person name="Yu Y."/>
            <person name="Chen X.L."/>
            <person name="Chen B."/>
            <person name="Zhang Y.Z."/>
        </authorList>
    </citation>
    <scope>NUCLEOTIDE SEQUENCE [LARGE SCALE GENOMIC DNA]</scope>
    <source>
        <strain evidence="4 5">ZS6-22T</strain>
    </source>
</reference>
<evidence type="ECO:0000259" key="3">
    <source>
        <dbReference type="Pfam" id="PF03364"/>
    </source>
</evidence>
<name>A0ABV3UA78_9GAMM</name>
<protein>
    <submittedName>
        <fullName evidence="4">Type II toxin-antitoxin system RatA family toxin</fullName>
    </submittedName>
</protein>